<evidence type="ECO:0000313" key="3">
    <source>
        <dbReference type="Proteomes" id="UP001229836"/>
    </source>
</evidence>
<gene>
    <name evidence="2" type="ORF">QLH32_11480</name>
</gene>
<evidence type="ECO:0000259" key="1">
    <source>
        <dbReference type="Pfam" id="PF07603"/>
    </source>
</evidence>
<proteinExistence type="predicted"/>
<evidence type="ECO:0000313" key="2">
    <source>
        <dbReference type="EMBL" id="WHP04675.1"/>
    </source>
</evidence>
<dbReference type="RefSeq" id="WP_283266338.1">
    <property type="nucleotide sequence ID" value="NZ_CP125669.1"/>
</dbReference>
<dbReference type="Pfam" id="PF07603">
    <property type="entry name" value="Lcl_C"/>
    <property type="match status" value="1"/>
</dbReference>
<feature type="domain" description="Lcl C-terminal" evidence="1">
    <location>
        <begin position="13"/>
        <end position="134"/>
    </location>
</feature>
<organism evidence="2 3">
    <name type="scientific">Acinetobacter corruptisaponis</name>
    <dbReference type="NCBI Taxonomy" id="3045147"/>
    <lineage>
        <taxon>Bacteria</taxon>
        <taxon>Pseudomonadati</taxon>
        <taxon>Pseudomonadota</taxon>
        <taxon>Gammaproteobacteria</taxon>
        <taxon>Moraxellales</taxon>
        <taxon>Moraxellaceae</taxon>
        <taxon>Acinetobacter</taxon>
    </lineage>
</organism>
<sequence length="134" mass="15585">MSNMGINELDQGIWTDPNTGLIWARISIGQEWINGQCIGDAQEFNWDDANHACQSLRLAGFSDWRLPTREELETIKDGCYPEKVLFQPQGDSRVYWSSSVNDCNVDTAWYVHFGNDYSHPYYKYNDTFYVRAVR</sequence>
<reference evidence="2 3" key="1">
    <citation type="submission" date="2023-05" db="EMBL/GenBank/DDBJ databases">
        <title>The complete genome of Acinetobacter sp. nov KCTC 92772.</title>
        <authorList>
            <person name="Zhou G."/>
        </authorList>
    </citation>
    <scope>NUCLEOTIDE SEQUENCE [LARGE SCALE GENOMIC DNA]</scope>
    <source>
        <strain evidence="2 3">KCTC 92772</strain>
    </source>
</reference>
<dbReference type="Proteomes" id="UP001229836">
    <property type="component" value="Chromosome"/>
</dbReference>
<name>A0ABY8RZT5_9GAMM</name>
<dbReference type="InterPro" id="IPR011460">
    <property type="entry name" value="Lcl_C"/>
</dbReference>
<dbReference type="PANTHER" id="PTHR35812">
    <property type="entry name" value="LIPOPROTEIN"/>
    <property type="match status" value="1"/>
</dbReference>
<accession>A0ABY8RZT5</accession>
<keyword evidence="3" id="KW-1185">Reference proteome</keyword>
<protein>
    <submittedName>
        <fullName evidence="2">DUF1566 domain-containing protein</fullName>
    </submittedName>
</protein>
<dbReference type="PANTHER" id="PTHR35812:SF1">
    <property type="entry name" value="LIPOPROTEIN"/>
    <property type="match status" value="1"/>
</dbReference>
<dbReference type="EMBL" id="CP125669">
    <property type="protein sequence ID" value="WHP04675.1"/>
    <property type="molecule type" value="Genomic_DNA"/>
</dbReference>